<dbReference type="RefSeq" id="WP_002851793.1">
    <property type="nucleotide sequence ID" value="NZ_ADKM02000117.1"/>
</dbReference>
<dbReference type="InterPro" id="IPR013324">
    <property type="entry name" value="RNA_pol_sigma_r3/r4-like"/>
</dbReference>
<dbReference type="AlphaFoldDB" id="E9SFG7"/>
<comment type="caution">
    <text evidence="2">The sequence shown here is derived from an EMBL/GenBank/DDBJ whole genome shotgun (WGS) entry which is preliminary data.</text>
</comment>
<organism evidence="2 3">
    <name type="scientific">Ruminococcus albus 8</name>
    <dbReference type="NCBI Taxonomy" id="246199"/>
    <lineage>
        <taxon>Bacteria</taxon>
        <taxon>Bacillati</taxon>
        <taxon>Bacillota</taxon>
        <taxon>Clostridia</taxon>
        <taxon>Eubacteriales</taxon>
        <taxon>Oscillospiraceae</taxon>
        <taxon>Ruminococcus</taxon>
    </lineage>
</organism>
<reference evidence="2 3" key="1">
    <citation type="submission" date="2011-02" db="EMBL/GenBank/DDBJ databases">
        <authorList>
            <person name="Nelson K.E."/>
            <person name="Sutton G."/>
            <person name="Torralba M."/>
            <person name="Durkin S."/>
            <person name="Harkins D."/>
            <person name="Montgomery R."/>
            <person name="Ziemer C."/>
            <person name="Klaassens E."/>
            <person name="Ocuiv P."/>
            <person name="Morrison M."/>
        </authorList>
    </citation>
    <scope>NUCLEOTIDE SEQUENCE [LARGE SCALE GENOMIC DNA]</scope>
    <source>
        <strain evidence="2 3">8</strain>
    </source>
</reference>
<sequence length="84" mass="9621">MDTGIPDTSRSASCDDKIISALINEFLDTLTQNKCDMFVKRYWYGESIEQIAKEMGFTNSKVKTTLHRTREGLRKFLEKKGVSP</sequence>
<dbReference type="Pfam" id="PF08281">
    <property type="entry name" value="Sigma70_r4_2"/>
    <property type="match status" value="1"/>
</dbReference>
<name>E9SFG7_RUMAL</name>
<dbReference type="eggNOG" id="COG1595">
    <property type="taxonomic scope" value="Bacteria"/>
</dbReference>
<evidence type="ECO:0000313" key="3">
    <source>
        <dbReference type="Proteomes" id="UP000004259"/>
    </source>
</evidence>
<keyword evidence="3" id="KW-1185">Reference proteome</keyword>
<protein>
    <submittedName>
        <fullName evidence="2">Sigma-70, region 4</fullName>
    </submittedName>
</protein>
<dbReference type="InterPro" id="IPR013249">
    <property type="entry name" value="RNA_pol_sigma70_r4_t2"/>
</dbReference>
<proteinExistence type="predicted"/>
<feature type="domain" description="RNA polymerase sigma factor 70 region 4 type 2" evidence="1">
    <location>
        <begin position="23"/>
        <end position="71"/>
    </location>
</feature>
<gene>
    <name evidence="2" type="ORF">CUS_5017</name>
</gene>
<dbReference type="CDD" id="cd06171">
    <property type="entry name" value="Sigma70_r4"/>
    <property type="match status" value="1"/>
</dbReference>
<dbReference type="STRING" id="246199.CUS_5017"/>
<evidence type="ECO:0000313" key="2">
    <source>
        <dbReference type="EMBL" id="EGC01996.1"/>
    </source>
</evidence>
<dbReference type="SUPFAM" id="SSF88659">
    <property type="entry name" value="Sigma3 and sigma4 domains of RNA polymerase sigma factors"/>
    <property type="match status" value="1"/>
</dbReference>
<dbReference type="Gene3D" id="1.10.10.10">
    <property type="entry name" value="Winged helix-like DNA-binding domain superfamily/Winged helix DNA-binding domain"/>
    <property type="match status" value="1"/>
</dbReference>
<accession>E9SFG7</accession>
<evidence type="ECO:0000259" key="1">
    <source>
        <dbReference type="Pfam" id="PF08281"/>
    </source>
</evidence>
<dbReference type="OrthoDB" id="9808901at2"/>
<dbReference type="EMBL" id="ADKM02000117">
    <property type="protein sequence ID" value="EGC01996.1"/>
    <property type="molecule type" value="Genomic_DNA"/>
</dbReference>
<dbReference type="Proteomes" id="UP000004259">
    <property type="component" value="Unassembled WGS sequence"/>
</dbReference>
<dbReference type="GO" id="GO:0003677">
    <property type="term" value="F:DNA binding"/>
    <property type="evidence" value="ECO:0007669"/>
    <property type="project" value="InterPro"/>
</dbReference>
<dbReference type="GO" id="GO:0006352">
    <property type="term" value="P:DNA-templated transcription initiation"/>
    <property type="evidence" value="ECO:0007669"/>
    <property type="project" value="InterPro"/>
</dbReference>
<dbReference type="InterPro" id="IPR036388">
    <property type="entry name" value="WH-like_DNA-bd_sf"/>
</dbReference>
<dbReference type="GO" id="GO:0016987">
    <property type="term" value="F:sigma factor activity"/>
    <property type="evidence" value="ECO:0007669"/>
    <property type="project" value="InterPro"/>
</dbReference>